<evidence type="ECO:0000256" key="2">
    <source>
        <dbReference type="ARBA" id="ARBA00022475"/>
    </source>
</evidence>
<gene>
    <name evidence="7" type="ordered locus">Clole_2269</name>
</gene>
<dbReference type="AlphaFoldDB" id="F2JS41"/>
<dbReference type="RefSeq" id="WP_013657272.1">
    <property type="nucleotide sequence ID" value="NC_015275.1"/>
</dbReference>
<dbReference type="STRING" id="642492.Clole_2269"/>
<comment type="subcellular location">
    <subcellularLocation>
        <location evidence="1">Cell membrane</location>
    </subcellularLocation>
</comment>
<evidence type="ECO:0000256" key="1">
    <source>
        <dbReference type="ARBA" id="ARBA00004236"/>
    </source>
</evidence>
<dbReference type="GO" id="GO:0015081">
    <property type="term" value="F:sodium ion transmembrane transporter activity"/>
    <property type="evidence" value="ECO:0007669"/>
    <property type="project" value="InterPro"/>
</dbReference>
<proteinExistence type="predicted"/>
<keyword evidence="2" id="KW-1003">Cell membrane</keyword>
<keyword evidence="4 6" id="KW-1133">Transmembrane helix</keyword>
<dbReference type="HOGENOM" id="CLU_2179119_0_0_9"/>
<dbReference type="Proteomes" id="UP000008467">
    <property type="component" value="Chromosome"/>
</dbReference>
<dbReference type="GO" id="GO:0005886">
    <property type="term" value="C:plasma membrane"/>
    <property type="evidence" value="ECO:0007669"/>
    <property type="project" value="UniProtKB-SubCell"/>
</dbReference>
<evidence type="ECO:0000313" key="7">
    <source>
        <dbReference type="EMBL" id="ADZ83978.1"/>
    </source>
</evidence>
<evidence type="ECO:0000256" key="3">
    <source>
        <dbReference type="ARBA" id="ARBA00022692"/>
    </source>
</evidence>
<evidence type="ECO:0000313" key="8">
    <source>
        <dbReference type="Proteomes" id="UP000008467"/>
    </source>
</evidence>
<dbReference type="Pfam" id="PF04277">
    <property type="entry name" value="OAD_gamma"/>
    <property type="match status" value="1"/>
</dbReference>
<sequence>MNQSISAFLEGIPTFILSIVIVFTMLALLIGAIVLLGKMVGMFANKSNNVKVVESEASVIEEVVVAIEENSQDELELIAVITAAIAASMGTTSDQLQVRSLRKVQRKAL</sequence>
<keyword evidence="3 6" id="KW-0812">Transmembrane</keyword>
<keyword evidence="8" id="KW-1185">Reference proteome</keyword>
<evidence type="ECO:0000256" key="4">
    <source>
        <dbReference type="ARBA" id="ARBA00022989"/>
    </source>
</evidence>
<feature type="transmembrane region" description="Helical" evidence="6">
    <location>
        <begin position="12"/>
        <end position="36"/>
    </location>
</feature>
<dbReference type="InterPro" id="IPR005899">
    <property type="entry name" value="Na_pump_deCOase"/>
</dbReference>
<organism evidence="7 8">
    <name type="scientific">Cellulosilyticum lentocellum (strain ATCC 49066 / DSM 5427 / NCIMB 11756 / RHM5)</name>
    <name type="common">Clostridium lentocellum</name>
    <dbReference type="NCBI Taxonomy" id="642492"/>
    <lineage>
        <taxon>Bacteria</taxon>
        <taxon>Bacillati</taxon>
        <taxon>Bacillota</taxon>
        <taxon>Clostridia</taxon>
        <taxon>Lachnospirales</taxon>
        <taxon>Cellulosilyticaceae</taxon>
        <taxon>Cellulosilyticum</taxon>
    </lineage>
</organism>
<evidence type="ECO:0000256" key="5">
    <source>
        <dbReference type="ARBA" id="ARBA00023136"/>
    </source>
</evidence>
<evidence type="ECO:0000256" key="6">
    <source>
        <dbReference type="SAM" id="Phobius"/>
    </source>
</evidence>
<name>F2JS41_CELLD</name>
<dbReference type="KEGG" id="cle:Clole_2269"/>
<dbReference type="EMBL" id="CP002582">
    <property type="protein sequence ID" value="ADZ83978.1"/>
    <property type="molecule type" value="Genomic_DNA"/>
</dbReference>
<reference evidence="7 8" key="1">
    <citation type="journal article" date="2011" name="J. Bacteriol.">
        <title>Complete genome sequence of the cellulose-degrading bacterium Cellulosilyticum lentocellum.</title>
        <authorList>
            <consortium name="US DOE Joint Genome Institute"/>
            <person name="Miller D.A."/>
            <person name="Suen G."/>
            <person name="Bruce D."/>
            <person name="Copeland A."/>
            <person name="Cheng J.F."/>
            <person name="Detter C."/>
            <person name="Goodwin L.A."/>
            <person name="Han C.S."/>
            <person name="Hauser L.J."/>
            <person name="Land M.L."/>
            <person name="Lapidus A."/>
            <person name="Lucas S."/>
            <person name="Meincke L."/>
            <person name="Pitluck S."/>
            <person name="Tapia R."/>
            <person name="Teshima H."/>
            <person name="Woyke T."/>
            <person name="Fox B.G."/>
            <person name="Angert E.R."/>
            <person name="Currie C.R."/>
        </authorList>
    </citation>
    <scope>NUCLEOTIDE SEQUENCE [LARGE SCALE GENOMIC DNA]</scope>
    <source>
        <strain evidence="8">ATCC 49066 / DSM 5427 / NCIMB 11756 / RHM5</strain>
    </source>
</reference>
<keyword evidence="5 6" id="KW-0472">Membrane</keyword>
<dbReference type="GO" id="GO:0036376">
    <property type="term" value="P:sodium ion export across plasma membrane"/>
    <property type="evidence" value="ECO:0007669"/>
    <property type="project" value="InterPro"/>
</dbReference>
<accession>F2JS41</accession>
<protein>
    <submittedName>
        <fullName evidence="7">Sodium pump decarboxylase, gamma subunit</fullName>
    </submittedName>
</protein>